<reference evidence="1 2" key="1">
    <citation type="journal article" date="2024" name="Plant Biotechnol. J.">
        <title>Dendrobium thyrsiflorum genome and its molecular insights into genes involved in important horticultural traits.</title>
        <authorList>
            <person name="Chen B."/>
            <person name="Wang J.Y."/>
            <person name="Zheng P.J."/>
            <person name="Li K.L."/>
            <person name="Liang Y.M."/>
            <person name="Chen X.F."/>
            <person name="Zhang C."/>
            <person name="Zhao X."/>
            <person name="He X."/>
            <person name="Zhang G.Q."/>
            <person name="Liu Z.J."/>
            <person name="Xu Q."/>
        </authorList>
    </citation>
    <scope>NUCLEOTIDE SEQUENCE [LARGE SCALE GENOMIC DNA]</scope>
    <source>
        <strain evidence="1">GZMU011</strain>
    </source>
</reference>
<keyword evidence="2" id="KW-1185">Reference proteome</keyword>
<sequence length="250" mass="28174">MAFTYICSEPCKDLNQKHITMELQNTPMTVQLGQGARIQLANAIIETGNAGVTIQFGSLDFPAVVVRTAVVPVNNMNTGKPTRRPHCIETSARRALSAPRATAAQDPRRRISVFERLSQSEASATKRVVTGGRVSVWVKRNSSTGELKKSFWEQRCEVPTPPKKKGPKSLYARVYRVLRTVKEKGLTKKRFQRPLAADVRRTPPRERLSFARVERTERRNNPLGEHRGVTPELCIWGSTAERSRWKGKQV</sequence>
<dbReference type="Proteomes" id="UP001552299">
    <property type="component" value="Unassembled WGS sequence"/>
</dbReference>
<proteinExistence type="predicted"/>
<accession>A0ABD0VV54</accession>
<name>A0ABD0VV54_DENTH</name>
<dbReference type="EMBL" id="JANQDX010000001">
    <property type="protein sequence ID" value="KAL0928786.1"/>
    <property type="molecule type" value="Genomic_DNA"/>
</dbReference>
<dbReference type="AlphaFoldDB" id="A0ABD0VV54"/>
<evidence type="ECO:0000313" key="2">
    <source>
        <dbReference type="Proteomes" id="UP001552299"/>
    </source>
</evidence>
<evidence type="ECO:0000313" key="1">
    <source>
        <dbReference type="EMBL" id="KAL0928786.1"/>
    </source>
</evidence>
<protein>
    <submittedName>
        <fullName evidence="1">Uncharacterized protein</fullName>
    </submittedName>
</protein>
<comment type="caution">
    <text evidence="1">The sequence shown here is derived from an EMBL/GenBank/DDBJ whole genome shotgun (WGS) entry which is preliminary data.</text>
</comment>
<gene>
    <name evidence="1" type="ORF">M5K25_000709</name>
</gene>
<organism evidence="1 2">
    <name type="scientific">Dendrobium thyrsiflorum</name>
    <name type="common">Pinecone-like raceme dendrobium</name>
    <name type="synonym">Orchid</name>
    <dbReference type="NCBI Taxonomy" id="117978"/>
    <lineage>
        <taxon>Eukaryota</taxon>
        <taxon>Viridiplantae</taxon>
        <taxon>Streptophyta</taxon>
        <taxon>Embryophyta</taxon>
        <taxon>Tracheophyta</taxon>
        <taxon>Spermatophyta</taxon>
        <taxon>Magnoliopsida</taxon>
        <taxon>Liliopsida</taxon>
        <taxon>Asparagales</taxon>
        <taxon>Orchidaceae</taxon>
        <taxon>Epidendroideae</taxon>
        <taxon>Malaxideae</taxon>
        <taxon>Dendrobiinae</taxon>
        <taxon>Dendrobium</taxon>
    </lineage>
</organism>